<dbReference type="AlphaFoldDB" id="A0A1V6PB90"/>
<name>A0A1V6PB90_PENDC</name>
<comment type="caution">
    <text evidence="1">The sequence shown here is derived from an EMBL/GenBank/DDBJ whole genome shotgun (WGS) entry which is preliminary data.</text>
</comment>
<proteinExistence type="predicted"/>
<keyword evidence="2" id="KW-1185">Reference proteome</keyword>
<evidence type="ECO:0000313" key="2">
    <source>
        <dbReference type="Proteomes" id="UP000191522"/>
    </source>
</evidence>
<reference evidence="2" key="1">
    <citation type="journal article" date="2017" name="Nat. Microbiol.">
        <title>Global analysis of biosynthetic gene clusters reveals vast potential of secondary metabolite production in Penicillium species.</title>
        <authorList>
            <person name="Nielsen J.C."/>
            <person name="Grijseels S."/>
            <person name="Prigent S."/>
            <person name="Ji B."/>
            <person name="Dainat J."/>
            <person name="Nielsen K.F."/>
            <person name="Frisvad J.C."/>
            <person name="Workman M."/>
            <person name="Nielsen J."/>
        </authorList>
    </citation>
    <scope>NUCLEOTIDE SEQUENCE [LARGE SCALE GENOMIC DNA]</scope>
    <source>
        <strain evidence="2">IBT 11843</strain>
    </source>
</reference>
<evidence type="ECO:0000313" key="1">
    <source>
        <dbReference type="EMBL" id="OQD74309.1"/>
    </source>
</evidence>
<dbReference type="Proteomes" id="UP000191522">
    <property type="component" value="Unassembled WGS sequence"/>
</dbReference>
<protein>
    <submittedName>
        <fullName evidence="1">Uncharacterized protein</fullName>
    </submittedName>
</protein>
<organism evidence="1 2">
    <name type="scientific">Penicillium decumbens</name>
    <dbReference type="NCBI Taxonomy" id="69771"/>
    <lineage>
        <taxon>Eukaryota</taxon>
        <taxon>Fungi</taxon>
        <taxon>Dikarya</taxon>
        <taxon>Ascomycota</taxon>
        <taxon>Pezizomycotina</taxon>
        <taxon>Eurotiomycetes</taxon>
        <taxon>Eurotiomycetidae</taxon>
        <taxon>Eurotiales</taxon>
        <taxon>Aspergillaceae</taxon>
        <taxon>Penicillium</taxon>
    </lineage>
</organism>
<sequence>MATGDHVCGKATSSTKAYLTNDSS</sequence>
<gene>
    <name evidence="1" type="ORF">PENDEC_c011G07173</name>
</gene>
<dbReference type="EMBL" id="MDYL01000011">
    <property type="protein sequence ID" value="OQD74309.1"/>
    <property type="molecule type" value="Genomic_DNA"/>
</dbReference>
<accession>A0A1V6PB90</accession>